<accession>A0A3G4ZT90</accession>
<reference evidence="1" key="1">
    <citation type="submission" date="2018-10" db="EMBL/GenBank/DDBJ databases">
        <title>Hidden diversity of soil giant viruses.</title>
        <authorList>
            <person name="Schulz F."/>
            <person name="Alteio L."/>
            <person name="Goudeau D."/>
            <person name="Ryan E.M."/>
            <person name="Malmstrom R.R."/>
            <person name="Blanchard J."/>
            <person name="Woyke T."/>
        </authorList>
    </citation>
    <scope>NUCLEOTIDE SEQUENCE</scope>
    <source>
        <strain evidence="1">EDV1</strain>
    </source>
</reference>
<name>A0A3G4ZT90_9VIRU</name>
<dbReference type="EMBL" id="MK072070">
    <property type="protein sequence ID" value="AYV78116.1"/>
    <property type="molecule type" value="Genomic_DNA"/>
</dbReference>
<proteinExistence type="predicted"/>
<dbReference type="CDD" id="cd02325">
    <property type="entry name" value="R3H"/>
    <property type="match status" value="1"/>
</dbReference>
<gene>
    <name evidence="1" type="ORF">Edafosvirus5_34</name>
</gene>
<evidence type="ECO:0000313" key="1">
    <source>
        <dbReference type="EMBL" id="AYV78116.1"/>
    </source>
</evidence>
<evidence type="ECO:0008006" key="2">
    <source>
        <dbReference type="Google" id="ProtNLM"/>
    </source>
</evidence>
<sequence length="158" mass="18893">MDNNINKMSDNKEIDIIISKELISFANNKDVNLIKIITESKNERKLVHQWAESNGYISRSDYRRSKISHIKCTHCYKWNCVDDTKLSNDYCFWKNLGVDPSVFDASPYDYCMTCKWCEENTYYDYDSDNLKWYYEASGVMIIMKKMEAYKHLGNFRRH</sequence>
<organism evidence="1">
    <name type="scientific">Edafosvirus sp</name>
    <dbReference type="NCBI Taxonomy" id="2487765"/>
    <lineage>
        <taxon>Viruses</taxon>
        <taxon>Varidnaviria</taxon>
        <taxon>Bamfordvirae</taxon>
        <taxon>Nucleocytoviricota</taxon>
        <taxon>Megaviricetes</taxon>
        <taxon>Imitervirales</taxon>
        <taxon>Mimiviridae</taxon>
        <taxon>Klosneuvirinae</taxon>
    </lineage>
</organism>
<protein>
    <recommendedName>
        <fullName evidence="2">R3H domain-containing protein</fullName>
    </recommendedName>
</protein>